<evidence type="ECO:0000259" key="1">
    <source>
        <dbReference type="Pfam" id="PF08241"/>
    </source>
</evidence>
<keyword evidence="2" id="KW-0808">Transferase</keyword>
<dbReference type="Gene3D" id="3.40.50.150">
    <property type="entry name" value="Vaccinia Virus protein VP39"/>
    <property type="match status" value="1"/>
</dbReference>
<dbReference type="InterPro" id="IPR029063">
    <property type="entry name" value="SAM-dependent_MTases_sf"/>
</dbReference>
<sequence>MSSTTGYGGATRWNGPSGQAWVQLQSLMDGMYRPLEDLLVGTVDPGRRGVLDVGCGTGVTTVAVAERLAPGGRCVGVDISASMIAAAEARGAGAEFLCADVQEHQWAADSFDTVISRFGVMFFDDPVRAFSNLRRAATPEADLTFVAWRAIEENPFMTAAERAAAPLLPNLPPRRVEGPGQFAFADAAKVRTILDAAGWAGITIDPVDVECAFPESDLVGYFTRLGPVGLALPDADDPIRTKVIDAVRPAFAPYVKGSDVRFTAACWLVRAQASAPSATYA</sequence>
<keyword evidence="2" id="KW-0489">Methyltransferase</keyword>
<dbReference type="PANTHER" id="PTHR43861:SF1">
    <property type="entry name" value="TRANS-ACONITATE 2-METHYLTRANSFERASE"/>
    <property type="match status" value="1"/>
</dbReference>
<dbReference type="CDD" id="cd02440">
    <property type="entry name" value="AdoMet_MTases"/>
    <property type="match status" value="1"/>
</dbReference>
<dbReference type="Proteomes" id="UP001523216">
    <property type="component" value="Unassembled WGS sequence"/>
</dbReference>
<reference evidence="2 3" key="1">
    <citation type="submission" date="2022-06" db="EMBL/GenBank/DDBJ databases">
        <title>Actinoplanes abujensis sp. nov., isolated from Nigerian arid soil.</title>
        <authorList>
            <person name="Ding P."/>
        </authorList>
    </citation>
    <scope>NUCLEOTIDE SEQUENCE [LARGE SCALE GENOMIC DNA]</scope>
    <source>
        <strain evidence="3">TRM88002</strain>
    </source>
</reference>
<dbReference type="PANTHER" id="PTHR43861">
    <property type="entry name" value="TRANS-ACONITATE 2-METHYLTRANSFERASE-RELATED"/>
    <property type="match status" value="1"/>
</dbReference>
<protein>
    <submittedName>
        <fullName evidence="2">Class I SAM-dependent methyltransferase</fullName>
    </submittedName>
</protein>
<feature type="domain" description="Methyltransferase type 11" evidence="1">
    <location>
        <begin position="51"/>
        <end position="141"/>
    </location>
</feature>
<dbReference type="GO" id="GO:0008168">
    <property type="term" value="F:methyltransferase activity"/>
    <property type="evidence" value="ECO:0007669"/>
    <property type="project" value="UniProtKB-KW"/>
</dbReference>
<organism evidence="2 3">
    <name type="scientific">Paractinoplanes hotanensis</name>
    <dbReference type="NCBI Taxonomy" id="2906497"/>
    <lineage>
        <taxon>Bacteria</taxon>
        <taxon>Bacillati</taxon>
        <taxon>Actinomycetota</taxon>
        <taxon>Actinomycetes</taxon>
        <taxon>Micromonosporales</taxon>
        <taxon>Micromonosporaceae</taxon>
        <taxon>Paractinoplanes</taxon>
    </lineage>
</organism>
<dbReference type="RefSeq" id="WP_251800740.1">
    <property type="nucleotide sequence ID" value="NZ_JAMQOL010000037.1"/>
</dbReference>
<dbReference type="EMBL" id="JAMQOL010000037">
    <property type="protein sequence ID" value="MCM4080937.1"/>
    <property type="molecule type" value="Genomic_DNA"/>
</dbReference>
<comment type="caution">
    <text evidence="2">The sequence shown here is derived from an EMBL/GenBank/DDBJ whole genome shotgun (WGS) entry which is preliminary data.</text>
</comment>
<accession>A0ABT0Y4L0</accession>
<proteinExistence type="predicted"/>
<dbReference type="SUPFAM" id="SSF53335">
    <property type="entry name" value="S-adenosyl-L-methionine-dependent methyltransferases"/>
    <property type="match status" value="1"/>
</dbReference>
<dbReference type="InterPro" id="IPR013216">
    <property type="entry name" value="Methyltransf_11"/>
</dbReference>
<dbReference type="Pfam" id="PF08241">
    <property type="entry name" value="Methyltransf_11"/>
    <property type="match status" value="1"/>
</dbReference>
<evidence type="ECO:0000313" key="2">
    <source>
        <dbReference type="EMBL" id="MCM4080937.1"/>
    </source>
</evidence>
<gene>
    <name evidence="2" type="ORF">LXN57_25505</name>
</gene>
<keyword evidence="3" id="KW-1185">Reference proteome</keyword>
<dbReference type="GO" id="GO:0032259">
    <property type="term" value="P:methylation"/>
    <property type="evidence" value="ECO:0007669"/>
    <property type="project" value="UniProtKB-KW"/>
</dbReference>
<name>A0ABT0Y4L0_9ACTN</name>
<evidence type="ECO:0000313" key="3">
    <source>
        <dbReference type="Proteomes" id="UP001523216"/>
    </source>
</evidence>